<dbReference type="NCBIfam" id="TIGR04193">
    <property type="entry name" value="SPASM_w_grasp"/>
    <property type="match status" value="1"/>
</dbReference>
<dbReference type="InterPro" id="IPR026497">
    <property type="entry name" value="GRASP-with-SPASM"/>
</dbReference>
<dbReference type="AlphaFoldDB" id="A0A3S8R8Q3"/>
<reference evidence="1 2" key="1">
    <citation type="submission" date="2018-09" db="EMBL/GenBank/DDBJ databases">
        <title>Insights into the microbiota of Asian seabass (Lates calcarifer) with tenacibaculosis symptoms and description of sp. nov. Tenacibaculum singaporense.</title>
        <authorList>
            <person name="Miyake S."/>
            <person name="Soh M."/>
            <person name="Azman M.N."/>
            <person name="Ngoh S.Y."/>
            <person name="Orban L."/>
        </authorList>
    </citation>
    <scope>NUCLEOTIDE SEQUENCE [LARGE SCALE GENOMIC DNA]</scope>
    <source>
        <strain evidence="1 2">DSM 106434</strain>
    </source>
</reference>
<name>A0A3S8R8Q3_9FLAO</name>
<dbReference type="EMBL" id="CP032548">
    <property type="protein sequence ID" value="AZJ36188.1"/>
    <property type="molecule type" value="Genomic_DNA"/>
</dbReference>
<dbReference type="InterPro" id="IPR023885">
    <property type="entry name" value="4Fe4S-binding_SPASM_dom"/>
</dbReference>
<organism evidence="1 2">
    <name type="scientific">Tenacibaculum singaporense</name>
    <dbReference type="NCBI Taxonomy" id="2358479"/>
    <lineage>
        <taxon>Bacteria</taxon>
        <taxon>Pseudomonadati</taxon>
        <taxon>Bacteroidota</taxon>
        <taxon>Flavobacteriia</taxon>
        <taxon>Flavobacteriales</taxon>
        <taxon>Flavobacteriaceae</taxon>
        <taxon>Tenacibaculum</taxon>
    </lineage>
</organism>
<evidence type="ECO:0000313" key="1">
    <source>
        <dbReference type="EMBL" id="AZJ36188.1"/>
    </source>
</evidence>
<dbReference type="KEGG" id="tsig:D6T69_11870"/>
<keyword evidence="2" id="KW-1185">Reference proteome</keyword>
<dbReference type="NCBIfam" id="TIGR04085">
    <property type="entry name" value="rSAM_more_4Fe4S"/>
    <property type="match status" value="1"/>
</dbReference>
<evidence type="ECO:0000313" key="2">
    <source>
        <dbReference type="Proteomes" id="UP000274593"/>
    </source>
</evidence>
<gene>
    <name evidence="1" type="primary">gwsS</name>
    <name evidence="1" type="ORF">D6T69_11870</name>
</gene>
<sequence>MYVKFSQRNYKIMKNKDYFQLFANCLIVKGASRSTICDLQTKEVFILPNEIADIIEKLNNRKSISSIKKEFLPDEGKIIDEALLHLESKNFGFFCELEEFDLFPDLDTTYKTANQLNDIIVELDFFDFEKLQKIKELARITSCKSLHFVCYFSLSKTELKKLLQLLKLKTLSTIEIIMKYHNNQDKPLFEEAHLSNPRFKKVVLHGSPFSKDNYFQIPFFSSKHLEAIFTDFSFCGNVSQKYFTLNQDKFLESLNFNSCLNQKLAIDRIGNIKNCPALDVAFGNIKNTQVEFITNELLNSKDYTKLTSIKKENIKDCKVCEFRHVCTDCRAFLSDPNNPLSKPLKCTYDPYTGEWS</sequence>
<protein>
    <submittedName>
        <fullName evidence="1">Grasp-with-spasm system SPASM domain peptide maturase</fullName>
    </submittedName>
</protein>
<proteinExistence type="predicted"/>
<dbReference type="Proteomes" id="UP000274593">
    <property type="component" value="Chromosome"/>
</dbReference>
<accession>A0A3S8R8Q3</accession>